<dbReference type="CDD" id="cd05401">
    <property type="entry name" value="NT_GlnE_GlnD_like"/>
    <property type="match status" value="1"/>
</dbReference>
<keyword evidence="5" id="KW-1185">Reference proteome</keyword>
<dbReference type="Pfam" id="PF10335">
    <property type="entry name" value="DUF294_C"/>
    <property type="match status" value="1"/>
</dbReference>
<sequence length="484" mass="51472">MEPSQAEALFRLDSYPYRHRAGDVANRPLVTAAPAISLRAAAAVMADAGVSALVATDVLGRPEGILTERDLVRAMARDGAAAADTDAATLMSRPVQTVEEGAFVYVAIGRMRRFRIRHLVVVDQMGRAVGMITRRSLLRLRAGDALAMGDRAAAAEDAAGLASVRADLAPLAGSLLDQAVDARAIAAVISAVTRDLTARAAGIAEASMLADGEGPAPAAYTMLVLGSAGRGEALLVPDQDNALVHAGRQSDDPWFAELGRRMCRLLNDAGIPFCQGGVMASNAAWRHAAEDWRDRVRDWIAHPDGDNMLNADIFFDMMPVFGDKVLGVDLKAFALNHARHAPHFLHAMTRDLDDMHAPIGLFGDIRTDGRGKLDLKRHGLLPLTLAARALALRQGIALTGTAERLAALGQAGLLNATDAHQIDEAHALVMALMLDAQVARIKAGKVPETSVVVSGLDPHRRGLLKTALKRIDAMVWVMRSSVTA</sequence>
<dbReference type="PROSITE" id="PS51371">
    <property type="entry name" value="CBS"/>
    <property type="match status" value="2"/>
</dbReference>
<reference evidence="5" key="1">
    <citation type="journal article" date="2019" name="Int. J. Syst. Evol. Microbiol.">
        <title>The Global Catalogue of Microorganisms (GCM) 10K type strain sequencing project: providing services to taxonomists for standard genome sequencing and annotation.</title>
        <authorList>
            <consortium name="The Broad Institute Genomics Platform"/>
            <consortium name="The Broad Institute Genome Sequencing Center for Infectious Disease"/>
            <person name="Wu L."/>
            <person name="Ma J."/>
        </authorList>
    </citation>
    <scope>NUCLEOTIDE SEQUENCE [LARGE SCALE GENOMIC DNA]</scope>
    <source>
        <strain evidence="5">CGMCC 1.10188</strain>
    </source>
</reference>
<protein>
    <recommendedName>
        <fullName evidence="3">CBS domain-containing protein</fullName>
    </recommendedName>
</protein>
<dbReference type="EMBL" id="BMDZ01000001">
    <property type="protein sequence ID" value="GGB24427.1"/>
    <property type="molecule type" value="Genomic_DNA"/>
</dbReference>
<dbReference type="SMART" id="SM00116">
    <property type="entry name" value="CBS"/>
    <property type="match status" value="2"/>
</dbReference>
<accession>A0ABQ1I8Z6</accession>
<dbReference type="RefSeq" id="WP_188574097.1">
    <property type="nucleotide sequence ID" value="NZ_BMDZ01000001.1"/>
</dbReference>
<dbReference type="SUPFAM" id="SSF54631">
    <property type="entry name" value="CBS-domain pair"/>
    <property type="match status" value="1"/>
</dbReference>
<gene>
    <name evidence="4" type="ORF">GCM10011505_02160</name>
</gene>
<dbReference type="Pfam" id="PF03445">
    <property type="entry name" value="DUF294"/>
    <property type="match status" value="1"/>
</dbReference>
<dbReference type="InterPro" id="IPR005105">
    <property type="entry name" value="GlnD_Uridyltrans_N"/>
</dbReference>
<dbReference type="InterPro" id="IPR000644">
    <property type="entry name" value="CBS_dom"/>
</dbReference>
<name>A0ABQ1I8Z6_9PROT</name>
<evidence type="ECO:0000256" key="2">
    <source>
        <dbReference type="PROSITE-ProRule" id="PRU00703"/>
    </source>
</evidence>
<keyword evidence="1 2" id="KW-0129">CBS domain</keyword>
<feature type="domain" description="CBS" evidence="3">
    <location>
        <begin position="91"/>
        <end position="148"/>
    </location>
</feature>
<comment type="caution">
    <text evidence="4">The sequence shown here is derived from an EMBL/GenBank/DDBJ whole genome shotgun (WGS) entry which is preliminary data.</text>
</comment>
<dbReference type="InterPro" id="IPR051257">
    <property type="entry name" value="Diverse_CBS-Domain"/>
</dbReference>
<evidence type="ECO:0000256" key="1">
    <source>
        <dbReference type="ARBA" id="ARBA00023122"/>
    </source>
</evidence>
<evidence type="ECO:0000259" key="3">
    <source>
        <dbReference type="PROSITE" id="PS51371"/>
    </source>
</evidence>
<feature type="domain" description="CBS" evidence="3">
    <location>
        <begin position="25"/>
        <end position="85"/>
    </location>
</feature>
<dbReference type="InterPro" id="IPR018821">
    <property type="entry name" value="DUF294_put_nucleoTrafse_sb-bd"/>
</dbReference>
<proteinExistence type="predicted"/>
<dbReference type="PANTHER" id="PTHR43080">
    <property type="entry name" value="CBS DOMAIN-CONTAINING PROTEIN CBSX3, MITOCHONDRIAL"/>
    <property type="match status" value="1"/>
</dbReference>
<dbReference type="Proteomes" id="UP000603352">
    <property type="component" value="Unassembled WGS sequence"/>
</dbReference>
<dbReference type="Gene3D" id="3.10.580.10">
    <property type="entry name" value="CBS-domain"/>
    <property type="match status" value="1"/>
</dbReference>
<dbReference type="PANTHER" id="PTHR43080:SF2">
    <property type="entry name" value="CBS DOMAIN-CONTAINING PROTEIN"/>
    <property type="match status" value="1"/>
</dbReference>
<dbReference type="Pfam" id="PF00571">
    <property type="entry name" value="CBS"/>
    <property type="match status" value="2"/>
</dbReference>
<evidence type="ECO:0000313" key="5">
    <source>
        <dbReference type="Proteomes" id="UP000603352"/>
    </source>
</evidence>
<evidence type="ECO:0000313" key="4">
    <source>
        <dbReference type="EMBL" id="GGB24427.1"/>
    </source>
</evidence>
<organism evidence="4 5">
    <name type="scientific">Tistrella bauzanensis</name>
    <dbReference type="NCBI Taxonomy" id="657419"/>
    <lineage>
        <taxon>Bacteria</taxon>
        <taxon>Pseudomonadati</taxon>
        <taxon>Pseudomonadota</taxon>
        <taxon>Alphaproteobacteria</taxon>
        <taxon>Geminicoccales</taxon>
        <taxon>Geminicoccaceae</taxon>
        <taxon>Tistrella</taxon>
    </lineage>
</organism>
<dbReference type="InterPro" id="IPR046342">
    <property type="entry name" value="CBS_dom_sf"/>
</dbReference>